<dbReference type="EMBL" id="OU466857">
    <property type="protein sequence ID" value="CAH2033567.1"/>
    <property type="molecule type" value="Genomic_DNA"/>
</dbReference>
<gene>
    <name evidence="1" type="ORF">TAV2_LOCUS3042</name>
</gene>
<organism evidence="1 2">
    <name type="scientific">Thlaspi arvense</name>
    <name type="common">Field penny-cress</name>
    <dbReference type="NCBI Taxonomy" id="13288"/>
    <lineage>
        <taxon>Eukaryota</taxon>
        <taxon>Viridiplantae</taxon>
        <taxon>Streptophyta</taxon>
        <taxon>Embryophyta</taxon>
        <taxon>Tracheophyta</taxon>
        <taxon>Spermatophyta</taxon>
        <taxon>Magnoliopsida</taxon>
        <taxon>eudicotyledons</taxon>
        <taxon>Gunneridae</taxon>
        <taxon>Pentapetalae</taxon>
        <taxon>rosids</taxon>
        <taxon>malvids</taxon>
        <taxon>Brassicales</taxon>
        <taxon>Brassicaceae</taxon>
        <taxon>Thlaspideae</taxon>
        <taxon>Thlaspi</taxon>
    </lineage>
</organism>
<reference evidence="1 2" key="1">
    <citation type="submission" date="2022-03" db="EMBL/GenBank/DDBJ databases">
        <authorList>
            <person name="Nunn A."/>
            <person name="Chopra R."/>
            <person name="Nunn A."/>
            <person name="Contreras Garrido A."/>
        </authorList>
    </citation>
    <scope>NUCLEOTIDE SEQUENCE [LARGE SCALE GENOMIC DNA]</scope>
</reference>
<dbReference type="Proteomes" id="UP000836841">
    <property type="component" value="Chromosome 1"/>
</dbReference>
<dbReference type="AlphaFoldDB" id="A0AAU9R4A4"/>
<keyword evidence="2" id="KW-1185">Reference proteome</keyword>
<accession>A0AAU9R4A4</accession>
<dbReference type="PANTHER" id="PTHR31710">
    <property type="entry name" value="GB|AAF16529.1-RELATED"/>
    <property type="match status" value="1"/>
</dbReference>
<evidence type="ECO:0000313" key="2">
    <source>
        <dbReference type="Proteomes" id="UP000836841"/>
    </source>
</evidence>
<protein>
    <submittedName>
        <fullName evidence="1">Uncharacterized protein</fullName>
    </submittedName>
</protein>
<evidence type="ECO:0000313" key="1">
    <source>
        <dbReference type="EMBL" id="CAH2033567.1"/>
    </source>
</evidence>
<name>A0AAU9R4A4_THLAR</name>
<sequence>MMISAQVSHSYIVPGEACVKNCVANVCMKASNKATPSTCDDPCKKMCDPLSGAQYIVPRGGRNPVKAFCKTFTWMCQ</sequence>
<dbReference type="PANTHER" id="PTHR31710:SF39">
    <property type="entry name" value="PLANT THIONIN FAMILY PROTEIN"/>
    <property type="match status" value="1"/>
</dbReference>
<proteinExistence type="predicted"/>